<dbReference type="PIRSF" id="PIRSF006162">
    <property type="entry name" value="PgpA"/>
    <property type="match status" value="1"/>
</dbReference>
<reference evidence="4 5" key="1">
    <citation type="submission" date="2016-10" db="EMBL/GenBank/DDBJ databases">
        <authorList>
            <person name="de Groot N.N."/>
        </authorList>
    </citation>
    <scope>NUCLEOTIDE SEQUENCE [LARGE SCALE GENOMIC DNA]</scope>
    <source>
        <strain evidence="4 5">DSM 14858</strain>
    </source>
</reference>
<comment type="subcellular location">
    <subcellularLocation>
        <location evidence="1">Cell inner membrane</location>
        <topology evidence="1">Multi-pass membrane protein</topology>
    </subcellularLocation>
</comment>
<keyword evidence="1" id="KW-0442">Lipid degradation</keyword>
<dbReference type="InterPro" id="IPR026037">
    <property type="entry name" value="PgpA"/>
</dbReference>
<feature type="domain" description="YutG/PgpA" evidence="3">
    <location>
        <begin position="15"/>
        <end position="162"/>
    </location>
</feature>
<keyword evidence="1" id="KW-0997">Cell inner membrane</keyword>
<dbReference type="GO" id="GO:0006655">
    <property type="term" value="P:phosphatidylglycerol biosynthetic process"/>
    <property type="evidence" value="ECO:0007669"/>
    <property type="project" value="UniProtKB-UniPathway"/>
</dbReference>
<evidence type="ECO:0000256" key="1">
    <source>
        <dbReference type="PIRNR" id="PIRNR006162"/>
    </source>
</evidence>
<keyword evidence="1" id="KW-0443">Lipid metabolism</keyword>
<dbReference type="Pfam" id="PF04608">
    <property type="entry name" value="PgpA"/>
    <property type="match status" value="1"/>
</dbReference>
<comment type="cofactor">
    <cofactor evidence="1">
        <name>Mg(2+)</name>
        <dbReference type="ChEBI" id="CHEBI:18420"/>
    </cofactor>
</comment>
<accession>A0A1H7KQA9</accession>
<evidence type="ECO:0000256" key="2">
    <source>
        <dbReference type="SAM" id="Phobius"/>
    </source>
</evidence>
<keyword evidence="1" id="KW-0479">Metal-binding</keyword>
<dbReference type="InterPro" id="IPR007686">
    <property type="entry name" value="YutG/PgpA"/>
</dbReference>
<dbReference type="EMBL" id="FNZQ01000002">
    <property type="protein sequence ID" value="SEK88952.1"/>
    <property type="molecule type" value="Genomic_DNA"/>
</dbReference>
<dbReference type="RefSeq" id="WP_092761395.1">
    <property type="nucleotide sequence ID" value="NZ_FNZQ01000002.1"/>
</dbReference>
<keyword evidence="1" id="KW-1208">Phospholipid metabolism</keyword>
<proteinExistence type="predicted"/>
<dbReference type="GO" id="GO:0005886">
    <property type="term" value="C:plasma membrane"/>
    <property type="evidence" value="ECO:0007669"/>
    <property type="project" value="UniProtKB-SubCell"/>
</dbReference>
<sequence>MSGDVGRDQRIARAVATVGYVGLLRPAPGTWGSLAALPLGWLAMQGGPLVFTVLTALILPLGYWATAAATRGQADHDPSEIVIDEVLGQWIALLPLVWGAANAGVAVERLWPGWIAALLLFRLFDIWKPGPVGWMDRRTDAWGVMLDDAIAGGMAAICVVALAALAHL</sequence>
<dbReference type="Proteomes" id="UP000199283">
    <property type="component" value="Unassembled WGS sequence"/>
</dbReference>
<feature type="transmembrane region" description="Helical" evidence="2">
    <location>
        <begin position="148"/>
        <end position="166"/>
    </location>
</feature>
<organism evidence="4 5">
    <name type="scientific">Jannaschia helgolandensis</name>
    <dbReference type="NCBI Taxonomy" id="188906"/>
    <lineage>
        <taxon>Bacteria</taxon>
        <taxon>Pseudomonadati</taxon>
        <taxon>Pseudomonadota</taxon>
        <taxon>Alphaproteobacteria</taxon>
        <taxon>Rhodobacterales</taxon>
        <taxon>Roseobacteraceae</taxon>
        <taxon>Jannaschia</taxon>
    </lineage>
</organism>
<dbReference type="STRING" id="188906.SAMN04488526_1475"/>
<keyword evidence="1" id="KW-1003">Cell membrane</keyword>
<keyword evidence="1" id="KW-0595">Phospholipid degradation</keyword>
<dbReference type="GO" id="GO:0009395">
    <property type="term" value="P:phospholipid catabolic process"/>
    <property type="evidence" value="ECO:0007669"/>
    <property type="project" value="UniProtKB-KW"/>
</dbReference>
<comment type="function">
    <text evidence="1">Lipid phosphatase which dephosphorylates phosphatidylglycerophosphate (PGP) to phosphatidylglycerol (PG).</text>
</comment>
<keyword evidence="5" id="KW-1185">Reference proteome</keyword>
<comment type="pathway">
    <text evidence="1">Phospholipid metabolism; phosphatidylglycerol biosynthesis; phosphatidylglycerol from CDP-diacylglycerol: step 2/2.</text>
</comment>
<dbReference type="GO" id="GO:0008962">
    <property type="term" value="F:phosphatidylglycerophosphatase activity"/>
    <property type="evidence" value="ECO:0007669"/>
    <property type="project" value="UniProtKB-EC"/>
</dbReference>
<dbReference type="OrthoDB" id="9804091at2"/>
<keyword evidence="1 2" id="KW-0812">Transmembrane</keyword>
<name>A0A1H7KQA9_9RHOB</name>
<dbReference type="PANTHER" id="PTHR36305:SF1">
    <property type="entry name" value="PHOSPHATIDYLGLYCEROPHOSPHATASE A"/>
    <property type="match status" value="1"/>
</dbReference>
<dbReference type="GO" id="GO:0046872">
    <property type="term" value="F:metal ion binding"/>
    <property type="evidence" value="ECO:0007669"/>
    <property type="project" value="UniProtKB-KW"/>
</dbReference>
<gene>
    <name evidence="4" type="ORF">SAMN04488526_1475</name>
</gene>
<evidence type="ECO:0000313" key="4">
    <source>
        <dbReference type="EMBL" id="SEK88952.1"/>
    </source>
</evidence>
<keyword evidence="1" id="KW-0460">Magnesium</keyword>
<dbReference type="AlphaFoldDB" id="A0A1H7KQA9"/>
<dbReference type="InterPro" id="IPR036681">
    <property type="entry name" value="PgpA-like_sf"/>
</dbReference>
<keyword evidence="1 2" id="KW-0472">Membrane</keyword>
<dbReference type="UniPathway" id="UPA00084">
    <property type="reaction ID" value="UER00504"/>
</dbReference>
<evidence type="ECO:0000259" key="3">
    <source>
        <dbReference type="Pfam" id="PF04608"/>
    </source>
</evidence>
<feature type="transmembrane region" description="Helical" evidence="2">
    <location>
        <begin position="49"/>
        <end position="69"/>
    </location>
</feature>
<keyword evidence="2" id="KW-1133">Transmembrane helix</keyword>
<protein>
    <recommendedName>
        <fullName evidence="1">Phosphatidylglycerophosphatase A</fullName>
        <ecNumber evidence="1">3.1.3.27</ecNumber>
    </recommendedName>
    <alternativeName>
        <fullName evidence="1">Phosphatidylglycerolphosphate phosphatase A</fullName>
    </alternativeName>
</protein>
<dbReference type="SUPFAM" id="SSF101307">
    <property type="entry name" value="YutG-like"/>
    <property type="match status" value="1"/>
</dbReference>
<comment type="catalytic activity">
    <reaction evidence="1">
        <text>a 1,2-diacyl-sn-glycero-3-phospho-(1'-sn-glycero-3'-phosphate) + H2O = a 1,2-diacyl-sn-glycero-3-phospho-(1'-sn-glycerol) + phosphate</text>
        <dbReference type="Rhea" id="RHEA:33751"/>
        <dbReference type="ChEBI" id="CHEBI:15377"/>
        <dbReference type="ChEBI" id="CHEBI:43474"/>
        <dbReference type="ChEBI" id="CHEBI:60110"/>
        <dbReference type="ChEBI" id="CHEBI:64716"/>
        <dbReference type="EC" id="3.1.3.27"/>
    </reaction>
</comment>
<keyword evidence="1" id="KW-0378">Hydrolase</keyword>
<dbReference type="EC" id="3.1.3.27" evidence="1"/>
<evidence type="ECO:0000313" key="5">
    <source>
        <dbReference type="Proteomes" id="UP000199283"/>
    </source>
</evidence>
<dbReference type="PANTHER" id="PTHR36305">
    <property type="entry name" value="PHOSPHATIDYLGLYCEROPHOSPHATASE A"/>
    <property type="match status" value="1"/>
</dbReference>
<dbReference type="CDD" id="cd06971">
    <property type="entry name" value="PgpA"/>
    <property type="match status" value="1"/>
</dbReference>